<dbReference type="AlphaFoldDB" id="A0A1I8ACZ8"/>
<evidence type="ECO:0000313" key="2">
    <source>
        <dbReference type="Proteomes" id="UP000095287"/>
    </source>
</evidence>
<reference evidence="3" key="1">
    <citation type="submission" date="2016-11" db="UniProtKB">
        <authorList>
            <consortium name="WormBaseParasite"/>
        </authorList>
    </citation>
    <scope>IDENTIFICATION</scope>
</reference>
<keyword evidence="2" id="KW-1185">Reference proteome</keyword>
<sequence length="111" mass="11987">MVGGRTSSTKAVFDSSRKEELVLSCFLPSVLSGESEQGGKRHRNKPQLNALDFVFGLSVDAGTVLADANGGAPGSPSSLLSATEKPVYKRPPRRPADTHLFFWYLYLLCGQ</sequence>
<accession>A0A1I8ACZ8</accession>
<dbReference type="Proteomes" id="UP000095287">
    <property type="component" value="Unplaced"/>
</dbReference>
<feature type="region of interest" description="Disordered" evidence="1">
    <location>
        <begin position="70"/>
        <end position="91"/>
    </location>
</feature>
<evidence type="ECO:0000256" key="1">
    <source>
        <dbReference type="SAM" id="MobiDB-lite"/>
    </source>
</evidence>
<name>A0A1I8ACZ8_9BILA</name>
<organism evidence="2 3">
    <name type="scientific">Steinernema glaseri</name>
    <dbReference type="NCBI Taxonomy" id="37863"/>
    <lineage>
        <taxon>Eukaryota</taxon>
        <taxon>Metazoa</taxon>
        <taxon>Ecdysozoa</taxon>
        <taxon>Nematoda</taxon>
        <taxon>Chromadorea</taxon>
        <taxon>Rhabditida</taxon>
        <taxon>Tylenchina</taxon>
        <taxon>Panagrolaimomorpha</taxon>
        <taxon>Strongyloidoidea</taxon>
        <taxon>Steinernematidae</taxon>
        <taxon>Steinernema</taxon>
    </lineage>
</organism>
<proteinExistence type="predicted"/>
<evidence type="ECO:0000313" key="3">
    <source>
        <dbReference type="WBParaSite" id="L893_g4183.t1"/>
    </source>
</evidence>
<dbReference type="WBParaSite" id="L893_g4183.t1">
    <property type="protein sequence ID" value="L893_g4183.t1"/>
    <property type="gene ID" value="L893_g4183"/>
</dbReference>
<protein>
    <submittedName>
        <fullName evidence="3">Uncharacterized protein</fullName>
    </submittedName>
</protein>